<dbReference type="EC" id="2.7.13.3" evidence="2"/>
<dbReference type="PRINTS" id="PR00344">
    <property type="entry name" value="BCTRLSENSOR"/>
</dbReference>
<keyword evidence="10" id="KW-1185">Reference proteome</keyword>
<proteinExistence type="predicted"/>
<name>A0A1H2SSN0_9FLAO</name>
<dbReference type="Pfam" id="PF08448">
    <property type="entry name" value="PAS_4"/>
    <property type="match status" value="1"/>
</dbReference>
<dbReference type="InterPro" id="IPR013655">
    <property type="entry name" value="PAS_fold_3"/>
</dbReference>
<evidence type="ECO:0000313" key="9">
    <source>
        <dbReference type="EMBL" id="SDW34600.1"/>
    </source>
</evidence>
<dbReference type="EMBL" id="FNMV01000002">
    <property type="protein sequence ID" value="SDW34600.1"/>
    <property type="molecule type" value="Genomic_DNA"/>
</dbReference>
<feature type="domain" description="PAC" evidence="8">
    <location>
        <begin position="351"/>
        <end position="404"/>
    </location>
</feature>
<evidence type="ECO:0000313" key="10">
    <source>
        <dbReference type="Proteomes" id="UP000198569"/>
    </source>
</evidence>
<dbReference type="InterPro" id="IPR000014">
    <property type="entry name" value="PAS"/>
</dbReference>
<dbReference type="Proteomes" id="UP000198569">
    <property type="component" value="Unassembled WGS sequence"/>
</dbReference>
<dbReference type="SMART" id="SM00387">
    <property type="entry name" value="HATPase_c"/>
    <property type="match status" value="1"/>
</dbReference>
<evidence type="ECO:0000256" key="2">
    <source>
        <dbReference type="ARBA" id="ARBA00012438"/>
    </source>
</evidence>
<dbReference type="PROSITE" id="PS50112">
    <property type="entry name" value="PAS"/>
    <property type="match status" value="2"/>
</dbReference>
<feature type="domain" description="PAS" evidence="7">
    <location>
        <begin position="523"/>
        <end position="593"/>
    </location>
</feature>
<sequence length="1022" mass="117753">MSYLKEELYQLVRNDSRFFDFIQEHAIDGLSYQNNAQEWKNPKLCLTLGYKNQETLQKNNDGSHLQDLNSFKKIDINSDTDLSLLHTQQFAHKNGTTISMLCKTLAVKNEKGEVISILKGFTKINTPNQPTLKDKKIEEQVEKLQKQEDFIEKINSAASIGYWDFNLIKQQIHWSSMTKVIHEVPKDYEPQLETAIDFFKEGESRNKITATIEIAISKGQAFDLELQLKTAKNNSRWVRSIGQSVIKDGKCIRIYGTFQDITLAKENHIALLQEKEKLQSVIHATNSGTWEWNIQTGETHHSELWAKIIGYRLDELHPITTEKWEKLVHPDDIQLSKSRMDDCFEKKTEYYNCEYRLKHRDGSWVWVLDKGKIISWTDDGSPLMMFGTHTDISEQKMIIQRNIMFIEQTPNAIAMFDIEMNYLAASEKWKKEYKLIDREIIGKSHYEIFPEISDEWKEIHQKCLAGTSFKNDEDKFIKKDGELQWLEWEVKPWYNDKGVVAGLIMYTADITARKKTEEQLRISEEAFRGNFENAAIGMALLNEKGQWLKVNQNFCNLLGYSDKELMKLTLQDITHPDDLEADLKLLNELIIGERKFYHLEKKYICKDGSIINIILAASLVRDANNKPLYFISQIIDITQQKKADLNLAEALSKIQGILDASTHVSIIETDINGTITTFNKGAENLLGYSKSEILNKKTPIIIHIKDEIEKRKLEISNEPSDSIHDFSVFTYEANKGNFDTREWTYIKKNGTQFPVQLTVTSIKTNGEITGYLGIAVDISSLKEAEKEIQSLLHVTKDQNERLKNFTHIVSHNLRSHSGNMAMMLDLLIYENPEFAKNEFIELLGVASNNLKETIQHLNEVVLINTSIKDNLVNLNLNNYFESALTNINILAINANVTIVNQINPDIMIQGVPAYLDSILLNFLTNGIKYKSEERDSYIKMHCTEEDQYIILHIEDNGIGIDLKKNRNKLFGMYKTFHNNTDARGIGLFITKNQIEAIGGKIEVNSELNKGTTFKIYFKNEKN</sequence>
<evidence type="ECO:0000256" key="5">
    <source>
        <dbReference type="ARBA" id="ARBA00022777"/>
    </source>
</evidence>
<dbReference type="SUPFAM" id="SSF55785">
    <property type="entry name" value="PYP-like sensor domain (PAS domain)"/>
    <property type="match status" value="5"/>
</dbReference>
<dbReference type="Gene3D" id="3.30.565.10">
    <property type="entry name" value="Histidine kinase-like ATPase, C-terminal domain"/>
    <property type="match status" value="1"/>
</dbReference>
<dbReference type="SUPFAM" id="SSF55874">
    <property type="entry name" value="ATPase domain of HSP90 chaperone/DNA topoisomerase II/histidine kinase"/>
    <property type="match status" value="1"/>
</dbReference>
<evidence type="ECO:0000259" key="6">
    <source>
        <dbReference type="PROSITE" id="PS50109"/>
    </source>
</evidence>
<dbReference type="InterPro" id="IPR004358">
    <property type="entry name" value="Sig_transdc_His_kin-like_C"/>
</dbReference>
<dbReference type="SMART" id="SM00086">
    <property type="entry name" value="PAC"/>
    <property type="match status" value="5"/>
</dbReference>
<dbReference type="Pfam" id="PF13426">
    <property type="entry name" value="PAS_9"/>
    <property type="match status" value="1"/>
</dbReference>
<feature type="domain" description="PAC" evidence="8">
    <location>
        <begin position="470"/>
        <end position="522"/>
    </location>
</feature>
<evidence type="ECO:0000259" key="8">
    <source>
        <dbReference type="PROSITE" id="PS50113"/>
    </source>
</evidence>
<gene>
    <name evidence="9" type="ORF">SAMN05444338_102160</name>
</gene>
<dbReference type="OrthoDB" id="5522855at2"/>
<evidence type="ECO:0000259" key="7">
    <source>
        <dbReference type="PROSITE" id="PS50112"/>
    </source>
</evidence>
<evidence type="ECO:0000256" key="3">
    <source>
        <dbReference type="ARBA" id="ARBA00022553"/>
    </source>
</evidence>
<dbReference type="InterPro" id="IPR036890">
    <property type="entry name" value="HATPase_C_sf"/>
</dbReference>
<dbReference type="InterPro" id="IPR001610">
    <property type="entry name" value="PAC"/>
</dbReference>
<dbReference type="SMART" id="SM00091">
    <property type="entry name" value="PAS"/>
    <property type="match status" value="5"/>
</dbReference>
<keyword evidence="3" id="KW-0597">Phosphoprotein</keyword>
<keyword evidence="4" id="KW-0808">Transferase</keyword>
<dbReference type="GO" id="GO:0004673">
    <property type="term" value="F:protein histidine kinase activity"/>
    <property type="evidence" value="ECO:0007669"/>
    <property type="project" value="UniProtKB-EC"/>
</dbReference>
<accession>A0A1H2SSN0</accession>
<dbReference type="Pfam" id="PF02518">
    <property type="entry name" value="HATPase_c"/>
    <property type="match status" value="1"/>
</dbReference>
<dbReference type="Pfam" id="PF08447">
    <property type="entry name" value="PAS_3"/>
    <property type="match status" value="2"/>
</dbReference>
<dbReference type="InterPro" id="IPR005467">
    <property type="entry name" value="His_kinase_dom"/>
</dbReference>
<dbReference type="PROSITE" id="PS50109">
    <property type="entry name" value="HIS_KIN"/>
    <property type="match status" value="1"/>
</dbReference>
<protein>
    <recommendedName>
        <fullName evidence="2">histidine kinase</fullName>
        <ecNumber evidence="2">2.7.13.3</ecNumber>
    </recommendedName>
</protein>
<keyword evidence="5" id="KW-0418">Kinase</keyword>
<evidence type="ECO:0000256" key="1">
    <source>
        <dbReference type="ARBA" id="ARBA00000085"/>
    </source>
</evidence>
<dbReference type="CDD" id="cd00130">
    <property type="entry name" value="PAS"/>
    <property type="match status" value="4"/>
</dbReference>
<feature type="domain" description="Histidine kinase" evidence="6">
    <location>
        <begin position="808"/>
        <end position="1021"/>
    </location>
</feature>
<comment type="catalytic activity">
    <reaction evidence="1">
        <text>ATP + protein L-histidine = ADP + protein N-phospho-L-histidine.</text>
        <dbReference type="EC" id="2.7.13.3"/>
    </reaction>
</comment>
<dbReference type="InterPro" id="IPR003594">
    <property type="entry name" value="HATPase_dom"/>
</dbReference>
<dbReference type="InterPro" id="IPR000700">
    <property type="entry name" value="PAS-assoc_C"/>
</dbReference>
<feature type="domain" description="PAC" evidence="8">
    <location>
        <begin position="739"/>
        <end position="790"/>
    </location>
</feature>
<reference evidence="10" key="1">
    <citation type="submission" date="2016-10" db="EMBL/GenBank/DDBJ databases">
        <authorList>
            <person name="Varghese N."/>
            <person name="Submissions S."/>
        </authorList>
    </citation>
    <scope>NUCLEOTIDE SEQUENCE [LARGE SCALE GENOMIC DNA]</scope>
    <source>
        <strain evidence="10">DSM 15718</strain>
    </source>
</reference>
<dbReference type="RefSeq" id="WP_091429466.1">
    <property type="nucleotide sequence ID" value="NZ_FNMV01000002.1"/>
</dbReference>
<dbReference type="STRING" id="229203.SAMN05444338_102160"/>
<feature type="domain" description="PAC" evidence="8">
    <location>
        <begin position="597"/>
        <end position="649"/>
    </location>
</feature>
<organism evidence="9 10">
    <name type="scientific">Flavobacterium degerlachei</name>
    <dbReference type="NCBI Taxonomy" id="229203"/>
    <lineage>
        <taxon>Bacteria</taxon>
        <taxon>Pseudomonadati</taxon>
        <taxon>Bacteroidota</taxon>
        <taxon>Flavobacteriia</taxon>
        <taxon>Flavobacteriales</taxon>
        <taxon>Flavobacteriaceae</taxon>
        <taxon>Flavobacterium</taxon>
    </lineage>
</organism>
<dbReference type="PROSITE" id="PS50113">
    <property type="entry name" value="PAC"/>
    <property type="match status" value="4"/>
</dbReference>
<dbReference type="InterPro" id="IPR052162">
    <property type="entry name" value="Sensor_kinase/Photoreceptor"/>
</dbReference>
<dbReference type="AlphaFoldDB" id="A0A1H2SSN0"/>
<feature type="domain" description="PAS" evidence="7">
    <location>
        <begin position="650"/>
        <end position="696"/>
    </location>
</feature>
<dbReference type="PANTHER" id="PTHR43304">
    <property type="entry name" value="PHYTOCHROME-LIKE PROTEIN CPH1"/>
    <property type="match status" value="1"/>
</dbReference>
<dbReference type="InterPro" id="IPR035965">
    <property type="entry name" value="PAS-like_dom_sf"/>
</dbReference>
<dbReference type="InterPro" id="IPR013656">
    <property type="entry name" value="PAS_4"/>
</dbReference>
<evidence type="ECO:0000256" key="4">
    <source>
        <dbReference type="ARBA" id="ARBA00022679"/>
    </source>
</evidence>
<dbReference type="Gene3D" id="3.30.450.20">
    <property type="entry name" value="PAS domain"/>
    <property type="match status" value="5"/>
</dbReference>
<dbReference type="PANTHER" id="PTHR43304:SF1">
    <property type="entry name" value="PAC DOMAIN-CONTAINING PROTEIN"/>
    <property type="match status" value="1"/>
</dbReference>
<dbReference type="NCBIfam" id="TIGR00229">
    <property type="entry name" value="sensory_box"/>
    <property type="match status" value="4"/>
</dbReference>